<gene>
    <name evidence="1" type="ORF">ZEAMMB73_Zm00001d035515</name>
</gene>
<dbReference type="AlphaFoldDB" id="A0A1D6LGZ6"/>
<accession>A0A1D6LGZ6</accession>
<dbReference type="EMBL" id="CM000782">
    <property type="protein sequence ID" value="AQK79160.1"/>
    <property type="molecule type" value="Genomic_DNA"/>
</dbReference>
<reference evidence="1" key="1">
    <citation type="submission" date="2015-12" db="EMBL/GenBank/DDBJ databases">
        <title>Update maize B73 reference genome by single molecule sequencing technologies.</title>
        <authorList>
            <consortium name="Maize Genome Sequencing Project"/>
            <person name="Ware D."/>
        </authorList>
    </citation>
    <scope>NUCLEOTIDE SEQUENCE</scope>
    <source>
        <tissue evidence="1">Seedling</tissue>
    </source>
</reference>
<organism evidence="1">
    <name type="scientific">Zea mays</name>
    <name type="common">Maize</name>
    <dbReference type="NCBI Taxonomy" id="4577"/>
    <lineage>
        <taxon>Eukaryota</taxon>
        <taxon>Viridiplantae</taxon>
        <taxon>Streptophyta</taxon>
        <taxon>Embryophyta</taxon>
        <taxon>Tracheophyta</taxon>
        <taxon>Spermatophyta</taxon>
        <taxon>Magnoliopsida</taxon>
        <taxon>Liliopsida</taxon>
        <taxon>Poales</taxon>
        <taxon>Poaceae</taxon>
        <taxon>PACMAD clade</taxon>
        <taxon>Panicoideae</taxon>
        <taxon>Andropogonodae</taxon>
        <taxon>Andropogoneae</taxon>
        <taxon>Tripsacinae</taxon>
        <taxon>Zea</taxon>
    </lineage>
</organism>
<name>A0A1D6LGZ6_MAIZE</name>
<sequence>MMIIVFSQIKMVYGKFLLKLFLRAVLFFSILWLQVCGRSMCSFLKAWVNWSIYRTNKSFSFTSATVKIRSMLVVIGGYHIPTEASLAIVTTCLSGGVILSLRKASKEKGDK</sequence>
<evidence type="ECO:0000313" key="1">
    <source>
        <dbReference type="EMBL" id="AQK79160.1"/>
    </source>
</evidence>
<proteinExistence type="predicted"/>
<protein>
    <submittedName>
        <fullName evidence="1">Protein alx</fullName>
    </submittedName>
</protein>